<dbReference type="SUPFAM" id="SSF81606">
    <property type="entry name" value="PP2C-like"/>
    <property type="match status" value="1"/>
</dbReference>
<dbReference type="GO" id="GO:0004722">
    <property type="term" value="F:protein serine/threonine phosphatase activity"/>
    <property type="evidence" value="ECO:0007669"/>
    <property type="project" value="UniProtKB-EC"/>
</dbReference>
<evidence type="ECO:0000256" key="7">
    <source>
        <dbReference type="ARBA" id="ARBA00022842"/>
    </source>
</evidence>
<dbReference type="PROSITE" id="PS51746">
    <property type="entry name" value="PPM_2"/>
    <property type="match status" value="1"/>
</dbReference>
<keyword evidence="5" id="KW-0479">Metal-binding</keyword>
<gene>
    <name evidence="13" type="ORF">GSMUA_317490.1</name>
</gene>
<dbReference type="Pfam" id="PF00481">
    <property type="entry name" value="PP2C"/>
    <property type="match status" value="1"/>
</dbReference>
<evidence type="ECO:0000313" key="15">
    <source>
        <dbReference type="Proteomes" id="UP000012960"/>
    </source>
</evidence>
<reference evidence="14" key="2">
    <citation type="submission" date="2021-05" db="UniProtKB">
        <authorList>
            <consortium name="EnsemblPlants"/>
        </authorList>
    </citation>
    <scope>IDENTIFICATION</scope>
    <source>
        <strain evidence="14">subsp. malaccensis</strain>
    </source>
</reference>
<evidence type="ECO:0000313" key="14">
    <source>
        <dbReference type="EnsemblPlants" id="Ma10_p14570.1"/>
    </source>
</evidence>
<dbReference type="InParanoid" id="A0A804KW64"/>
<evidence type="ECO:0000256" key="2">
    <source>
        <dbReference type="ARBA" id="ARBA00001946"/>
    </source>
</evidence>
<comment type="cofactor">
    <cofactor evidence="1">
        <name>Mn(2+)</name>
        <dbReference type="ChEBI" id="CHEBI:29035"/>
    </cofactor>
</comment>
<dbReference type="InterPro" id="IPR001932">
    <property type="entry name" value="PPM-type_phosphatase-like_dom"/>
</dbReference>
<protein>
    <recommendedName>
        <fullName evidence="4">protein-serine/threonine phosphatase</fullName>
        <ecNumber evidence="4">3.1.3.16</ecNumber>
    </recommendedName>
</protein>
<evidence type="ECO:0000313" key="13">
    <source>
        <dbReference type="EMBL" id="CAG1853523.1"/>
    </source>
</evidence>
<evidence type="ECO:0000256" key="6">
    <source>
        <dbReference type="ARBA" id="ARBA00022801"/>
    </source>
</evidence>
<dbReference type="Gene3D" id="3.60.40.10">
    <property type="entry name" value="PPM-type phosphatase domain"/>
    <property type="match status" value="1"/>
</dbReference>
<evidence type="ECO:0000259" key="12">
    <source>
        <dbReference type="PROSITE" id="PS51746"/>
    </source>
</evidence>
<reference evidence="13" key="1">
    <citation type="submission" date="2021-03" db="EMBL/GenBank/DDBJ databases">
        <authorList>
            <consortium name="Genoscope - CEA"/>
            <person name="William W."/>
        </authorList>
    </citation>
    <scope>NUCLEOTIDE SEQUENCE</scope>
    <source>
        <strain evidence="13">Doubled-haploid Pahang</strain>
    </source>
</reference>
<dbReference type="EMBL" id="HG996476">
    <property type="protein sequence ID" value="CAG1853523.1"/>
    <property type="molecule type" value="Genomic_DNA"/>
</dbReference>
<evidence type="ECO:0000256" key="4">
    <source>
        <dbReference type="ARBA" id="ARBA00013081"/>
    </source>
</evidence>
<dbReference type="Proteomes" id="UP000012960">
    <property type="component" value="Unplaced"/>
</dbReference>
<keyword evidence="8" id="KW-0904">Protein phosphatase</keyword>
<organism evidence="14 15">
    <name type="scientific">Musa acuminata subsp. malaccensis</name>
    <name type="common">Wild banana</name>
    <name type="synonym">Musa malaccensis</name>
    <dbReference type="NCBI Taxonomy" id="214687"/>
    <lineage>
        <taxon>Eukaryota</taxon>
        <taxon>Viridiplantae</taxon>
        <taxon>Streptophyta</taxon>
        <taxon>Embryophyta</taxon>
        <taxon>Tracheophyta</taxon>
        <taxon>Spermatophyta</taxon>
        <taxon>Magnoliopsida</taxon>
        <taxon>Liliopsida</taxon>
        <taxon>Zingiberales</taxon>
        <taxon>Musaceae</taxon>
        <taxon>Musa</taxon>
    </lineage>
</organism>
<keyword evidence="7" id="KW-0460">Magnesium</keyword>
<keyword evidence="9" id="KW-0464">Manganese</keyword>
<dbReference type="PANTHER" id="PTHR47992">
    <property type="entry name" value="PROTEIN PHOSPHATASE"/>
    <property type="match status" value="1"/>
</dbReference>
<dbReference type="InterPro" id="IPR000222">
    <property type="entry name" value="PP2C_BS"/>
</dbReference>
<keyword evidence="15" id="KW-1185">Reference proteome</keyword>
<dbReference type="InterPro" id="IPR015655">
    <property type="entry name" value="PP2C"/>
</dbReference>
<dbReference type="InterPro" id="IPR036457">
    <property type="entry name" value="PPM-type-like_dom_sf"/>
</dbReference>
<dbReference type="EnsemblPlants" id="Ma10_t14570.1">
    <property type="protein sequence ID" value="Ma10_p14570.1"/>
    <property type="gene ID" value="Ma10_g14570"/>
</dbReference>
<sequence>MEDSYDVKISNINEQTVSLFGIFDGHGESQAAEYSNDHLFYNLMNHPQFMTDTRLAISETCQKTDSDFLEAERNTFRDDGSMALTAILIGNC</sequence>
<name>A0A804KW64_MUSAM</name>
<comment type="cofactor">
    <cofactor evidence="2">
        <name>Mg(2+)</name>
        <dbReference type="ChEBI" id="CHEBI:18420"/>
    </cofactor>
</comment>
<evidence type="ECO:0000256" key="1">
    <source>
        <dbReference type="ARBA" id="ARBA00001936"/>
    </source>
</evidence>
<dbReference type="AlphaFoldDB" id="A0A804KW64"/>
<feature type="domain" description="PPM-type phosphatase" evidence="12">
    <location>
        <begin position="1"/>
        <end position="92"/>
    </location>
</feature>
<dbReference type="GO" id="GO:0046872">
    <property type="term" value="F:metal ion binding"/>
    <property type="evidence" value="ECO:0007669"/>
    <property type="project" value="UniProtKB-KW"/>
</dbReference>
<comment type="catalytic activity">
    <reaction evidence="10">
        <text>O-phospho-L-seryl-[protein] + H2O = L-seryl-[protein] + phosphate</text>
        <dbReference type="Rhea" id="RHEA:20629"/>
        <dbReference type="Rhea" id="RHEA-COMP:9863"/>
        <dbReference type="Rhea" id="RHEA-COMP:11604"/>
        <dbReference type="ChEBI" id="CHEBI:15377"/>
        <dbReference type="ChEBI" id="CHEBI:29999"/>
        <dbReference type="ChEBI" id="CHEBI:43474"/>
        <dbReference type="ChEBI" id="CHEBI:83421"/>
        <dbReference type="EC" id="3.1.3.16"/>
    </reaction>
</comment>
<accession>A0A804KW64</accession>
<dbReference type="PROSITE" id="PS01032">
    <property type="entry name" value="PPM_1"/>
    <property type="match status" value="1"/>
</dbReference>
<dbReference type="Gramene" id="Ma10_t14570.1">
    <property type="protein sequence ID" value="Ma10_p14570.1"/>
    <property type="gene ID" value="Ma10_g14570"/>
</dbReference>
<comment type="similarity">
    <text evidence="3">Belongs to the PP2C family.</text>
</comment>
<evidence type="ECO:0000256" key="11">
    <source>
        <dbReference type="ARBA" id="ARBA00048336"/>
    </source>
</evidence>
<evidence type="ECO:0000256" key="3">
    <source>
        <dbReference type="ARBA" id="ARBA00006702"/>
    </source>
</evidence>
<dbReference type="EC" id="3.1.3.16" evidence="4"/>
<evidence type="ECO:0000256" key="10">
    <source>
        <dbReference type="ARBA" id="ARBA00047761"/>
    </source>
</evidence>
<proteinExistence type="inferred from homology"/>
<evidence type="ECO:0000256" key="5">
    <source>
        <dbReference type="ARBA" id="ARBA00022723"/>
    </source>
</evidence>
<evidence type="ECO:0000256" key="9">
    <source>
        <dbReference type="ARBA" id="ARBA00023211"/>
    </source>
</evidence>
<keyword evidence="6" id="KW-0378">Hydrolase</keyword>
<comment type="catalytic activity">
    <reaction evidence="11">
        <text>O-phospho-L-threonyl-[protein] + H2O = L-threonyl-[protein] + phosphate</text>
        <dbReference type="Rhea" id="RHEA:47004"/>
        <dbReference type="Rhea" id="RHEA-COMP:11060"/>
        <dbReference type="Rhea" id="RHEA-COMP:11605"/>
        <dbReference type="ChEBI" id="CHEBI:15377"/>
        <dbReference type="ChEBI" id="CHEBI:30013"/>
        <dbReference type="ChEBI" id="CHEBI:43474"/>
        <dbReference type="ChEBI" id="CHEBI:61977"/>
        <dbReference type="EC" id="3.1.3.16"/>
    </reaction>
</comment>
<evidence type="ECO:0000256" key="8">
    <source>
        <dbReference type="ARBA" id="ARBA00022912"/>
    </source>
</evidence>